<evidence type="ECO:0000313" key="2">
    <source>
        <dbReference type="EMBL" id="KAK3735633.1"/>
    </source>
</evidence>
<accession>A0AAE0Y920</accession>
<comment type="caution">
    <text evidence="2">The sequence shown here is derived from an EMBL/GenBank/DDBJ whole genome shotgun (WGS) entry which is preliminary data.</text>
</comment>
<dbReference type="EMBL" id="JAWDGP010006776">
    <property type="protein sequence ID" value="KAK3735633.1"/>
    <property type="molecule type" value="Genomic_DNA"/>
</dbReference>
<gene>
    <name evidence="2" type="ORF">RRG08_027929</name>
</gene>
<name>A0AAE0Y920_9GAST</name>
<dbReference type="Proteomes" id="UP001283361">
    <property type="component" value="Unassembled WGS sequence"/>
</dbReference>
<proteinExistence type="predicted"/>
<protein>
    <submittedName>
        <fullName evidence="2">Uncharacterized protein</fullName>
    </submittedName>
</protein>
<reference evidence="2" key="1">
    <citation type="journal article" date="2023" name="G3 (Bethesda)">
        <title>A reference genome for the long-term kleptoplast-retaining sea slug Elysia crispata morphotype clarki.</title>
        <authorList>
            <person name="Eastman K.E."/>
            <person name="Pendleton A.L."/>
            <person name="Shaikh M.A."/>
            <person name="Suttiyut T."/>
            <person name="Ogas R."/>
            <person name="Tomko P."/>
            <person name="Gavelis G."/>
            <person name="Widhalm J.R."/>
            <person name="Wisecaver J.H."/>
        </authorList>
    </citation>
    <scope>NUCLEOTIDE SEQUENCE</scope>
    <source>
        <strain evidence="2">ECLA1</strain>
    </source>
</reference>
<sequence>MRSSEYGCPDPYTSITHTAGREGRQTDVSTTASSTTRHQTFAKPSITGENTRPQPVDSALLSTENNCRGSRDLASAGLSVASITGENTRPQPVDSALLSTENISIVGGAETWPVSG</sequence>
<dbReference type="AlphaFoldDB" id="A0AAE0Y920"/>
<evidence type="ECO:0000313" key="3">
    <source>
        <dbReference type="Proteomes" id="UP001283361"/>
    </source>
</evidence>
<organism evidence="2 3">
    <name type="scientific">Elysia crispata</name>
    <name type="common">lettuce slug</name>
    <dbReference type="NCBI Taxonomy" id="231223"/>
    <lineage>
        <taxon>Eukaryota</taxon>
        <taxon>Metazoa</taxon>
        <taxon>Spiralia</taxon>
        <taxon>Lophotrochozoa</taxon>
        <taxon>Mollusca</taxon>
        <taxon>Gastropoda</taxon>
        <taxon>Heterobranchia</taxon>
        <taxon>Euthyneura</taxon>
        <taxon>Panpulmonata</taxon>
        <taxon>Sacoglossa</taxon>
        <taxon>Placobranchoidea</taxon>
        <taxon>Plakobranchidae</taxon>
        <taxon>Elysia</taxon>
    </lineage>
</organism>
<keyword evidence="3" id="KW-1185">Reference proteome</keyword>
<feature type="region of interest" description="Disordered" evidence="1">
    <location>
        <begin position="1"/>
        <end position="57"/>
    </location>
</feature>
<feature type="compositionally biased region" description="Polar residues" evidence="1">
    <location>
        <begin position="26"/>
        <end position="39"/>
    </location>
</feature>
<evidence type="ECO:0000256" key="1">
    <source>
        <dbReference type="SAM" id="MobiDB-lite"/>
    </source>
</evidence>